<proteinExistence type="inferred from homology"/>
<keyword evidence="3" id="KW-1185">Reference proteome</keyword>
<dbReference type="GO" id="GO:0004316">
    <property type="term" value="F:3-oxoacyl-[acyl-carrier-protein] reductase (NADPH) activity"/>
    <property type="evidence" value="ECO:0007669"/>
    <property type="project" value="UniProtKB-EC"/>
</dbReference>
<organism evidence="2 3">
    <name type="scientific">Pseudonocardia parietis</name>
    <dbReference type="NCBI Taxonomy" id="570936"/>
    <lineage>
        <taxon>Bacteria</taxon>
        <taxon>Bacillati</taxon>
        <taxon>Actinomycetota</taxon>
        <taxon>Actinomycetes</taxon>
        <taxon>Pseudonocardiales</taxon>
        <taxon>Pseudonocardiaceae</taxon>
        <taxon>Pseudonocardia</taxon>
    </lineage>
</organism>
<dbReference type="Gene3D" id="3.40.50.720">
    <property type="entry name" value="NAD(P)-binding Rossmann-like Domain"/>
    <property type="match status" value="1"/>
</dbReference>
<gene>
    <name evidence="2" type="ORF">JOF36_003412</name>
</gene>
<comment type="similarity">
    <text evidence="1">Belongs to the short-chain dehydrogenases/reductases (SDR) family.</text>
</comment>
<comment type="caution">
    <text evidence="2">The sequence shown here is derived from an EMBL/GenBank/DDBJ whole genome shotgun (WGS) entry which is preliminary data.</text>
</comment>
<dbReference type="CDD" id="cd05233">
    <property type="entry name" value="SDR_c"/>
    <property type="match status" value="1"/>
</dbReference>
<protein>
    <submittedName>
        <fullName evidence="2">3-oxoacyl-[acyl-carrier protein] reductase</fullName>
        <ecNumber evidence="2">1.1.1.100</ecNumber>
    </submittedName>
</protein>
<dbReference type="EMBL" id="JAGINU010000001">
    <property type="protein sequence ID" value="MBP2367716.1"/>
    <property type="molecule type" value="Genomic_DNA"/>
</dbReference>
<dbReference type="PRINTS" id="PR00081">
    <property type="entry name" value="GDHRDH"/>
</dbReference>
<reference evidence="2 3" key="1">
    <citation type="submission" date="2021-03" db="EMBL/GenBank/DDBJ databases">
        <title>Sequencing the genomes of 1000 actinobacteria strains.</title>
        <authorList>
            <person name="Klenk H.-P."/>
        </authorList>
    </citation>
    <scope>NUCLEOTIDE SEQUENCE [LARGE SCALE GENOMIC DNA]</scope>
    <source>
        <strain evidence="2 3">DSM 45256</strain>
    </source>
</reference>
<dbReference type="InterPro" id="IPR036291">
    <property type="entry name" value="NAD(P)-bd_dom_sf"/>
</dbReference>
<evidence type="ECO:0000313" key="2">
    <source>
        <dbReference type="EMBL" id="MBP2367716.1"/>
    </source>
</evidence>
<dbReference type="InterPro" id="IPR020904">
    <property type="entry name" value="Sc_DH/Rdtase_CS"/>
</dbReference>
<dbReference type="RefSeq" id="WP_210027875.1">
    <property type="nucleotide sequence ID" value="NZ_JAGINU010000001.1"/>
</dbReference>
<dbReference type="PANTHER" id="PTHR42760:SF40">
    <property type="entry name" value="3-OXOACYL-[ACYL-CARRIER-PROTEIN] REDUCTASE, CHLOROPLASTIC"/>
    <property type="match status" value="1"/>
</dbReference>
<dbReference type="Proteomes" id="UP001519295">
    <property type="component" value="Unassembled WGS sequence"/>
</dbReference>
<accession>A0ABS4VUY9</accession>
<dbReference type="InterPro" id="IPR002347">
    <property type="entry name" value="SDR_fam"/>
</dbReference>
<keyword evidence="2" id="KW-0560">Oxidoreductase</keyword>
<name>A0ABS4VUY9_9PSEU</name>
<dbReference type="PANTHER" id="PTHR42760">
    <property type="entry name" value="SHORT-CHAIN DEHYDROGENASES/REDUCTASES FAMILY MEMBER"/>
    <property type="match status" value="1"/>
</dbReference>
<dbReference type="PRINTS" id="PR00080">
    <property type="entry name" value="SDRFAMILY"/>
</dbReference>
<dbReference type="PROSITE" id="PS00061">
    <property type="entry name" value="ADH_SHORT"/>
    <property type="match status" value="1"/>
</dbReference>
<dbReference type="EC" id="1.1.1.100" evidence="2"/>
<evidence type="ECO:0000256" key="1">
    <source>
        <dbReference type="ARBA" id="ARBA00006484"/>
    </source>
</evidence>
<dbReference type="SUPFAM" id="SSF51735">
    <property type="entry name" value="NAD(P)-binding Rossmann-fold domains"/>
    <property type="match status" value="1"/>
</dbReference>
<evidence type="ECO:0000313" key="3">
    <source>
        <dbReference type="Proteomes" id="UP001519295"/>
    </source>
</evidence>
<sequence length="263" mass="27019">MDVAQAFRLDERVAIVTGGGSGIGEASAAVLAGAGARVVVADLDRDNAERVAKAITNDGGDAVAQQVDVSDKQAVDDLVASTLAESGRLDVLLNNAGIMLRSPLLEVSAEEFEQMLAVNLKSVLHGTQAAARVMKPGSAIVNTLSTIIDFSTPGTGSYAVTKKGAEALTRTFAVELGPLGIRVNGIAPGWTESGMTKGSAVDERGAFDRTTFDELAGRMSARSPLEGVTEPLDSAFAVLYLASAASRFVTGHVVRVNGGASMA</sequence>
<dbReference type="Pfam" id="PF13561">
    <property type="entry name" value="adh_short_C2"/>
    <property type="match status" value="1"/>
</dbReference>